<evidence type="ECO:0000313" key="8">
    <source>
        <dbReference type="Proteomes" id="UP000250086"/>
    </source>
</evidence>
<keyword evidence="4 7" id="KW-0808">Transferase</keyword>
<evidence type="ECO:0000256" key="5">
    <source>
        <dbReference type="ARBA" id="ARBA00022944"/>
    </source>
</evidence>
<dbReference type="InterPro" id="IPR007554">
    <property type="entry name" value="Glycerophosphate_synth"/>
</dbReference>
<evidence type="ECO:0000256" key="4">
    <source>
        <dbReference type="ARBA" id="ARBA00022679"/>
    </source>
</evidence>
<dbReference type="Proteomes" id="UP000250086">
    <property type="component" value="Unassembled WGS sequence"/>
</dbReference>
<evidence type="ECO:0000256" key="2">
    <source>
        <dbReference type="ARBA" id="ARBA00010488"/>
    </source>
</evidence>
<gene>
    <name evidence="7" type="primary">tagF_1</name>
    <name evidence="7" type="ORF">NCTC13093_02261</name>
</gene>
<reference evidence="7 8" key="1">
    <citation type="submission" date="2018-06" db="EMBL/GenBank/DDBJ databases">
        <authorList>
            <consortium name="Pathogen Informatics"/>
            <person name="Doyle S."/>
        </authorList>
    </citation>
    <scope>NUCLEOTIDE SEQUENCE [LARGE SCALE GENOMIC DNA]</scope>
    <source>
        <strain evidence="7 8">NCTC13093</strain>
    </source>
</reference>
<dbReference type="GO" id="GO:0047355">
    <property type="term" value="F:CDP-glycerol glycerophosphotransferase activity"/>
    <property type="evidence" value="ECO:0007669"/>
    <property type="project" value="UniProtKB-EC"/>
</dbReference>
<dbReference type="AlphaFoldDB" id="A0A2X0WK76"/>
<dbReference type="PANTHER" id="PTHR37316">
    <property type="entry name" value="TEICHOIC ACID GLYCEROL-PHOSPHATE PRIMASE"/>
    <property type="match status" value="1"/>
</dbReference>
<keyword evidence="8" id="KW-1185">Reference proteome</keyword>
<dbReference type="GO" id="GO:0019350">
    <property type="term" value="P:teichoic acid biosynthetic process"/>
    <property type="evidence" value="ECO:0007669"/>
    <property type="project" value="UniProtKB-KW"/>
</dbReference>
<proteinExistence type="inferred from homology"/>
<accession>A0A2X0WK76</accession>
<evidence type="ECO:0000256" key="3">
    <source>
        <dbReference type="ARBA" id="ARBA00022475"/>
    </source>
</evidence>
<dbReference type="RefSeq" id="WP_113744863.1">
    <property type="nucleotide sequence ID" value="NZ_UAPV01000001.1"/>
</dbReference>
<dbReference type="PANTHER" id="PTHR37316:SF1">
    <property type="entry name" value="TEICHOIC ACID GLYCEROL-PHOSPHATE PRIMASE"/>
    <property type="match status" value="1"/>
</dbReference>
<comment type="subcellular location">
    <subcellularLocation>
        <location evidence="1">Cell membrane</location>
        <topology evidence="1">Peripheral membrane protein</topology>
    </subcellularLocation>
</comment>
<evidence type="ECO:0000256" key="1">
    <source>
        <dbReference type="ARBA" id="ARBA00004202"/>
    </source>
</evidence>
<dbReference type="Gene3D" id="3.40.50.12580">
    <property type="match status" value="1"/>
</dbReference>
<keyword evidence="3" id="KW-1003">Cell membrane</keyword>
<dbReference type="EMBL" id="UAPV01000001">
    <property type="protein sequence ID" value="SPT70837.1"/>
    <property type="molecule type" value="Genomic_DNA"/>
</dbReference>
<evidence type="ECO:0000313" key="7">
    <source>
        <dbReference type="EMBL" id="SPT70837.1"/>
    </source>
</evidence>
<keyword evidence="6" id="KW-0472">Membrane</keyword>
<dbReference type="SUPFAM" id="SSF53756">
    <property type="entry name" value="UDP-Glycosyltransferase/glycogen phosphorylase"/>
    <property type="match status" value="1"/>
</dbReference>
<dbReference type="GO" id="GO:0005886">
    <property type="term" value="C:plasma membrane"/>
    <property type="evidence" value="ECO:0007669"/>
    <property type="project" value="UniProtKB-SubCell"/>
</dbReference>
<dbReference type="Pfam" id="PF04464">
    <property type="entry name" value="Glyphos_transf"/>
    <property type="match status" value="1"/>
</dbReference>
<dbReference type="InterPro" id="IPR043149">
    <property type="entry name" value="TagF_N"/>
</dbReference>
<sequence length="360" mass="41092">MIKRLKQIAANATYSILEKFLEKEHIVLFAGSGKEDLFENITSLKSYLDSEGTSYILCHKPAGLIEYIRLAKNLCKAKVVVIDSQSPAAYINISNSTKVVNVWHASGAYKTLGFDAIRSNQNYEIESKRVERIFKKTDYFICSSQEQANIYSKALKQDEKKFLPLGVPRTDIYIRKAAQSRDENSVFNKEGINILYAPTFRGRELRKNIHFLEECIDALNKEEDINLFYKGHPTTPANNVTSIIDVSKYKVSQLLNNCDALITDYSSILFDFLLVNKPIILFAPDLNEYKKSNFSLYFDPEYIAPGMTARTSNELINLIRQISKSRNYSINEQLKQKMLSSCDGKSTQRVCNFITNLLES</sequence>
<dbReference type="InterPro" id="IPR051612">
    <property type="entry name" value="Teichoic_Acid_Biosynth"/>
</dbReference>
<evidence type="ECO:0000256" key="6">
    <source>
        <dbReference type="ARBA" id="ARBA00023136"/>
    </source>
</evidence>
<dbReference type="Gene3D" id="3.40.50.11820">
    <property type="match status" value="1"/>
</dbReference>
<organism evidence="7 8">
    <name type="scientific">Anaerobiospirillum thomasii</name>
    <dbReference type="NCBI Taxonomy" id="179995"/>
    <lineage>
        <taxon>Bacteria</taxon>
        <taxon>Pseudomonadati</taxon>
        <taxon>Pseudomonadota</taxon>
        <taxon>Gammaproteobacteria</taxon>
        <taxon>Aeromonadales</taxon>
        <taxon>Succinivibrionaceae</taxon>
        <taxon>Anaerobiospirillum</taxon>
    </lineage>
</organism>
<comment type="similarity">
    <text evidence="2">Belongs to the CDP-glycerol glycerophosphotransferase family.</text>
</comment>
<dbReference type="EC" id="2.7.8.12" evidence="7"/>
<protein>
    <submittedName>
        <fullName evidence="7">CDP-glycerol:poly(Glycerophosphate) glycerophosphotransferase</fullName>
        <ecNumber evidence="7">2.7.8.12</ecNumber>
    </submittedName>
</protein>
<dbReference type="InterPro" id="IPR043148">
    <property type="entry name" value="TagF_C"/>
</dbReference>
<keyword evidence="5" id="KW-0777">Teichoic acid biosynthesis</keyword>
<name>A0A2X0WK76_9GAMM</name>